<name>A0A4Y2RDR6_ARAVE</name>
<reference evidence="1 2" key="1">
    <citation type="journal article" date="2019" name="Sci. Rep.">
        <title>Orb-weaving spider Araneus ventricosus genome elucidates the spidroin gene catalogue.</title>
        <authorList>
            <person name="Kono N."/>
            <person name="Nakamura H."/>
            <person name="Ohtoshi R."/>
            <person name="Moran D.A.P."/>
            <person name="Shinohara A."/>
            <person name="Yoshida Y."/>
            <person name="Fujiwara M."/>
            <person name="Mori M."/>
            <person name="Tomita M."/>
            <person name="Arakawa K."/>
        </authorList>
    </citation>
    <scope>NUCLEOTIDE SEQUENCE [LARGE SCALE GENOMIC DNA]</scope>
</reference>
<evidence type="ECO:0000313" key="2">
    <source>
        <dbReference type="Proteomes" id="UP000499080"/>
    </source>
</evidence>
<accession>A0A4Y2RDR6</accession>
<comment type="caution">
    <text evidence="1">The sequence shown here is derived from an EMBL/GenBank/DDBJ whole genome shotgun (WGS) entry which is preliminary data.</text>
</comment>
<gene>
    <name evidence="1" type="ORF">AVEN_79417_1</name>
</gene>
<proteinExistence type="predicted"/>
<keyword evidence="2" id="KW-1185">Reference proteome</keyword>
<protein>
    <submittedName>
        <fullName evidence="1">Uncharacterized protein</fullName>
    </submittedName>
</protein>
<dbReference type="Proteomes" id="UP000499080">
    <property type="component" value="Unassembled WGS sequence"/>
</dbReference>
<evidence type="ECO:0000313" key="1">
    <source>
        <dbReference type="EMBL" id="GBN72985.1"/>
    </source>
</evidence>
<dbReference type="AlphaFoldDB" id="A0A4Y2RDR6"/>
<sequence length="102" mass="11351">MLCAGCYSKTGNRKPSLPRPASVSKSIEERSLRQLDTDVRVLTAITDHSPTSSQGGTYLHQSGVTQYNTITMPTREARARLIIRILLSHVFVVPNLVDVKNW</sequence>
<organism evidence="1 2">
    <name type="scientific">Araneus ventricosus</name>
    <name type="common">Orbweaver spider</name>
    <name type="synonym">Epeira ventricosa</name>
    <dbReference type="NCBI Taxonomy" id="182803"/>
    <lineage>
        <taxon>Eukaryota</taxon>
        <taxon>Metazoa</taxon>
        <taxon>Ecdysozoa</taxon>
        <taxon>Arthropoda</taxon>
        <taxon>Chelicerata</taxon>
        <taxon>Arachnida</taxon>
        <taxon>Araneae</taxon>
        <taxon>Araneomorphae</taxon>
        <taxon>Entelegynae</taxon>
        <taxon>Araneoidea</taxon>
        <taxon>Araneidae</taxon>
        <taxon>Araneus</taxon>
    </lineage>
</organism>
<dbReference type="EMBL" id="BGPR01016438">
    <property type="protein sequence ID" value="GBN72985.1"/>
    <property type="molecule type" value="Genomic_DNA"/>
</dbReference>